<evidence type="ECO:0000256" key="8">
    <source>
        <dbReference type="ARBA" id="ARBA00054767"/>
    </source>
</evidence>
<evidence type="ECO:0000256" key="3">
    <source>
        <dbReference type="ARBA" id="ARBA00007325"/>
    </source>
</evidence>
<evidence type="ECO:0000259" key="10">
    <source>
        <dbReference type="PROSITE" id="PS50105"/>
    </source>
</evidence>
<feature type="compositionally biased region" description="Low complexity" evidence="9">
    <location>
        <begin position="1"/>
        <end position="16"/>
    </location>
</feature>
<evidence type="ECO:0000256" key="7">
    <source>
        <dbReference type="ARBA" id="ARBA00024136"/>
    </source>
</evidence>
<dbReference type="CDD" id="cd09556">
    <property type="entry name" value="SAM_VTS1_fungal"/>
    <property type="match status" value="1"/>
</dbReference>
<comment type="function">
    <text evidence="8">RNA-binding protein involved in post-transcriptional regulation through transcript degradation.</text>
</comment>
<gene>
    <name evidence="11" type="primary">VTS1</name>
    <name evidence="11" type="ORF">GGI25_004089</name>
</gene>
<reference evidence="11" key="1">
    <citation type="submission" date="2022-07" db="EMBL/GenBank/DDBJ databases">
        <title>Phylogenomic reconstructions and comparative analyses of Kickxellomycotina fungi.</title>
        <authorList>
            <person name="Reynolds N.K."/>
            <person name="Stajich J.E."/>
            <person name="Barry K."/>
            <person name="Grigoriev I.V."/>
            <person name="Crous P."/>
            <person name="Smith M.E."/>
        </authorList>
    </citation>
    <scope>NUCLEOTIDE SEQUENCE</scope>
    <source>
        <strain evidence="11">NRRL 3115</strain>
    </source>
</reference>
<feature type="region of interest" description="Disordered" evidence="9">
    <location>
        <begin position="246"/>
        <end position="265"/>
    </location>
</feature>
<dbReference type="Gene3D" id="1.10.150.50">
    <property type="entry name" value="Transcription Factor, Ets-1"/>
    <property type="match status" value="1"/>
</dbReference>
<evidence type="ECO:0000256" key="9">
    <source>
        <dbReference type="SAM" id="MobiDB-lite"/>
    </source>
</evidence>
<comment type="subunit">
    <text evidence="6">Monomer. Binds to RNA.</text>
</comment>
<dbReference type="PANTHER" id="PTHR12515">
    <property type="entry name" value="STERILE ALPHA MOTIF DOMAIN CONTAINING PROTEIN 4-RELATED"/>
    <property type="match status" value="1"/>
</dbReference>
<feature type="compositionally biased region" description="Basic residues" evidence="9">
    <location>
        <begin position="173"/>
        <end position="186"/>
    </location>
</feature>
<evidence type="ECO:0000313" key="11">
    <source>
        <dbReference type="EMBL" id="KAJ2675249.1"/>
    </source>
</evidence>
<feature type="region of interest" description="Disordered" evidence="9">
    <location>
        <begin position="423"/>
        <end position="505"/>
    </location>
</feature>
<dbReference type="SMART" id="SM00454">
    <property type="entry name" value="SAM"/>
    <property type="match status" value="1"/>
</dbReference>
<organism evidence="11 12">
    <name type="scientific">Coemansia spiralis</name>
    <dbReference type="NCBI Taxonomy" id="417178"/>
    <lineage>
        <taxon>Eukaryota</taxon>
        <taxon>Fungi</taxon>
        <taxon>Fungi incertae sedis</taxon>
        <taxon>Zoopagomycota</taxon>
        <taxon>Kickxellomycotina</taxon>
        <taxon>Kickxellomycetes</taxon>
        <taxon>Kickxellales</taxon>
        <taxon>Kickxellaceae</taxon>
        <taxon>Coemansia</taxon>
    </lineage>
</organism>
<evidence type="ECO:0000256" key="1">
    <source>
        <dbReference type="ARBA" id="ARBA00004201"/>
    </source>
</evidence>
<keyword evidence="5" id="KW-0694">RNA-binding</keyword>
<dbReference type="Pfam" id="PF25479">
    <property type="entry name" value="Vts1"/>
    <property type="match status" value="1"/>
</dbReference>
<dbReference type="PROSITE" id="PS50105">
    <property type="entry name" value="SAM_DOMAIN"/>
    <property type="match status" value="1"/>
</dbReference>
<evidence type="ECO:0000256" key="2">
    <source>
        <dbReference type="ARBA" id="ARBA00004514"/>
    </source>
</evidence>
<name>A0A9W8G6W9_9FUNG</name>
<evidence type="ECO:0000313" key="12">
    <source>
        <dbReference type="Proteomes" id="UP001151518"/>
    </source>
</evidence>
<feature type="compositionally biased region" description="Low complexity" evidence="9">
    <location>
        <begin position="444"/>
        <end position="455"/>
    </location>
</feature>
<dbReference type="Pfam" id="PF07647">
    <property type="entry name" value="SAM_2"/>
    <property type="match status" value="1"/>
</dbReference>
<feature type="region of interest" description="Disordered" evidence="9">
    <location>
        <begin position="1"/>
        <end position="44"/>
    </location>
</feature>
<keyword evidence="4" id="KW-0963">Cytoplasm</keyword>
<dbReference type="GO" id="GO:0000932">
    <property type="term" value="C:P-body"/>
    <property type="evidence" value="ECO:0007669"/>
    <property type="project" value="UniProtKB-SubCell"/>
</dbReference>
<dbReference type="OrthoDB" id="2155283at2759"/>
<accession>A0A9W8G6W9</accession>
<dbReference type="GO" id="GO:0000289">
    <property type="term" value="P:nuclear-transcribed mRNA poly(A) tail shortening"/>
    <property type="evidence" value="ECO:0007669"/>
    <property type="project" value="TreeGrafter"/>
</dbReference>
<comment type="caution">
    <text evidence="11">The sequence shown here is derived from an EMBL/GenBank/DDBJ whole genome shotgun (WGS) entry which is preliminary data.</text>
</comment>
<dbReference type="AlphaFoldDB" id="A0A9W8G6W9"/>
<dbReference type="InterPro" id="IPR037635">
    <property type="entry name" value="VTS1_SAM"/>
</dbReference>
<comment type="subcellular location">
    <subcellularLocation>
        <location evidence="1">Cytoplasm</location>
        <location evidence="1">P-body</location>
    </subcellularLocation>
    <subcellularLocation>
        <location evidence="2">Cytoplasm</location>
        <location evidence="2">Cytosol</location>
    </subcellularLocation>
</comment>
<dbReference type="PANTHER" id="PTHR12515:SF5">
    <property type="entry name" value="PROTEIN SMAUG"/>
    <property type="match status" value="1"/>
</dbReference>
<feature type="compositionally biased region" description="Polar residues" evidence="9">
    <location>
        <begin position="456"/>
        <end position="473"/>
    </location>
</feature>
<proteinExistence type="inferred from homology"/>
<evidence type="ECO:0000256" key="4">
    <source>
        <dbReference type="ARBA" id="ARBA00022490"/>
    </source>
</evidence>
<feature type="compositionally biased region" description="Polar residues" evidence="9">
    <location>
        <begin position="17"/>
        <end position="26"/>
    </location>
</feature>
<sequence>MSSNTSSIATSSAKSSMDQASRASTASEHHPPFNPAPPVAPFAAGKSARPASEIFFANAQHPLPETKHIDRWFESLSQFEDMLEDMAKVSLDPVFKDELNAIDQWFSVLLEPERTAALYSLMQHCSDLQVRFFITILQQMLRMDQDPDAAEVADSSAGQNTERHSISGQAAYGKHHAQQPHLHQHGPMRMSYDSANPYASGTALRAGAAASMLSGSPGLQRTAGWVHNNTANLSSDNLLVGGAGKFASEQQRPKSSSHDADIGADWRVNRPGSVVASPTADQFPPQAQLGIGAVGSSRRQSSNLLAQQAMTPRASVDMEPKDFRWSSLTDSLEPFGGIGQDAGSSALTHTLEANMNRTSGIAARRSVSSRLSIAVKSPRDTMQAQQHVAASLAQLTMGGSNAGSSPLSSTFAQQQQQYQNRSLYAQNPGGSPLYHPAGGARVHGAANGQQAAGSGTPSRQTFARNASHGSSIHHQPLTHSPAGLKPQQQPQIQQPQQQPQQQQQQEVVDLELVKDIPAWLRSLRLHKYTDCFADMSWMEVVALNDEQLQAKGVAALGARRKMLKVFEAVLGELGKGR</sequence>
<comment type="similarity">
    <text evidence="3">Belongs to the VTS1 family.</text>
</comment>
<evidence type="ECO:0000256" key="6">
    <source>
        <dbReference type="ARBA" id="ARBA00024046"/>
    </source>
</evidence>
<dbReference type="SUPFAM" id="SSF47769">
    <property type="entry name" value="SAM/Pointed domain"/>
    <property type="match status" value="1"/>
</dbReference>
<dbReference type="GO" id="GO:0003677">
    <property type="term" value="F:DNA binding"/>
    <property type="evidence" value="ECO:0007669"/>
    <property type="project" value="UniProtKB-KW"/>
</dbReference>
<feature type="region of interest" description="Disordered" evidence="9">
    <location>
        <begin position="148"/>
        <end position="194"/>
    </location>
</feature>
<dbReference type="Proteomes" id="UP001151518">
    <property type="component" value="Unassembled WGS sequence"/>
</dbReference>
<dbReference type="InterPro" id="IPR050897">
    <property type="entry name" value="SMAUG/VTS1_RNA-bind"/>
</dbReference>
<dbReference type="GO" id="GO:0003729">
    <property type="term" value="F:mRNA binding"/>
    <property type="evidence" value="ECO:0007669"/>
    <property type="project" value="InterPro"/>
</dbReference>
<dbReference type="InterPro" id="IPR013761">
    <property type="entry name" value="SAM/pointed_sf"/>
</dbReference>
<keyword evidence="11" id="KW-0238">DNA-binding</keyword>
<dbReference type="InterPro" id="IPR057327">
    <property type="entry name" value="Vts1_dom"/>
</dbReference>
<protein>
    <recommendedName>
        <fullName evidence="7">RNA-binding protein VTS1</fullName>
    </recommendedName>
</protein>
<feature type="compositionally biased region" description="Low complexity" evidence="9">
    <location>
        <begin position="486"/>
        <end position="505"/>
    </location>
</feature>
<feature type="domain" description="SAM" evidence="10">
    <location>
        <begin position="514"/>
        <end position="572"/>
    </location>
</feature>
<evidence type="ECO:0000256" key="5">
    <source>
        <dbReference type="ARBA" id="ARBA00022884"/>
    </source>
</evidence>
<dbReference type="GO" id="GO:0005829">
    <property type="term" value="C:cytosol"/>
    <property type="evidence" value="ECO:0007669"/>
    <property type="project" value="UniProtKB-SubCell"/>
</dbReference>
<dbReference type="InterPro" id="IPR001660">
    <property type="entry name" value="SAM"/>
</dbReference>
<dbReference type="EMBL" id="JANBTW010000050">
    <property type="protein sequence ID" value="KAJ2675249.1"/>
    <property type="molecule type" value="Genomic_DNA"/>
</dbReference>